<dbReference type="GO" id="GO:0030170">
    <property type="term" value="F:pyridoxal phosphate binding"/>
    <property type="evidence" value="ECO:0007669"/>
    <property type="project" value="TreeGrafter"/>
</dbReference>
<name>A0A4Q0NWU3_9FLAO</name>
<reference evidence="5 6" key="1">
    <citation type="submission" date="2018-07" db="EMBL/GenBank/DDBJ databases">
        <title>Leeuwenhoekiella genomics.</title>
        <authorList>
            <person name="Tahon G."/>
            <person name="Willems A."/>
        </authorList>
    </citation>
    <scope>NUCLEOTIDE SEQUENCE [LARGE SCALE GENOMIC DNA]</scope>
    <source>
        <strain evidence="5 6">R-50232</strain>
    </source>
</reference>
<evidence type="ECO:0000256" key="2">
    <source>
        <dbReference type="PIRSR" id="PIRSR000390-1"/>
    </source>
</evidence>
<dbReference type="SUPFAM" id="SSF53383">
    <property type="entry name" value="PLP-dependent transferases"/>
    <property type="match status" value="1"/>
</dbReference>
<evidence type="ECO:0000313" key="5">
    <source>
        <dbReference type="EMBL" id="RXG16610.1"/>
    </source>
</evidence>
<dbReference type="InterPro" id="IPR015422">
    <property type="entry name" value="PyrdxlP-dep_Trfase_small"/>
</dbReference>
<dbReference type="Proteomes" id="UP000289821">
    <property type="component" value="Unassembled WGS sequence"/>
</dbReference>
<comment type="similarity">
    <text evidence="1 4">Belongs to the DegT/DnrJ/EryC1 family.</text>
</comment>
<dbReference type="AlphaFoldDB" id="A0A4Q0NWU3"/>
<dbReference type="PANTHER" id="PTHR30244:SF34">
    <property type="entry name" value="DTDP-4-AMINO-4,6-DIDEOXYGALACTOSE TRANSAMINASE"/>
    <property type="match status" value="1"/>
</dbReference>
<organism evidence="5 6">
    <name type="scientific">Leeuwenhoekiella aestuarii</name>
    <dbReference type="NCBI Taxonomy" id="2249426"/>
    <lineage>
        <taxon>Bacteria</taxon>
        <taxon>Pseudomonadati</taxon>
        <taxon>Bacteroidota</taxon>
        <taxon>Flavobacteriia</taxon>
        <taxon>Flavobacteriales</taxon>
        <taxon>Flavobacteriaceae</taxon>
        <taxon>Leeuwenhoekiella</taxon>
    </lineage>
</organism>
<evidence type="ECO:0000313" key="6">
    <source>
        <dbReference type="Proteomes" id="UP000289821"/>
    </source>
</evidence>
<gene>
    <name evidence="5" type="ORF">DSM04_102191</name>
</gene>
<dbReference type="Pfam" id="PF01041">
    <property type="entry name" value="DegT_DnrJ_EryC1"/>
    <property type="match status" value="1"/>
</dbReference>
<feature type="modified residue" description="N6-(pyridoxal phosphate)lysine" evidence="3">
    <location>
        <position position="194"/>
    </location>
</feature>
<dbReference type="GO" id="GO:0008483">
    <property type="term" value="F:transaminase activity"/>
    <property type="evidence" value="ECO:0007669"/>
    <property type="project" value="TreeGrafter"/>
</dbReference>
<dbReference type="PANTHER" id="PTHR30244">
    <property type="entry name" value="TRANSAMINASE"/>
    <property type="match status" value="1"/>
</dbReference>
<dbReference type="GO" id="GO:0000271">
    <property type="term" value="P:polysaccharide biosynthetic process"/>
    <property type="evidence" value="ECO:0007669"/>
    <property type="project" value="TreeGrafter"/>
</dbReference>
<dbReference type="CDD" id="cd00616">
    <property type="entry name" value="AHBA_syn"/>
    <property type="match status" value="1"/>
</dbReference>
<dbReference type="OrthoDB" id="9810913at2"/>
<dbReference type="PIRSF" id="PIRSF000390">
    <property type="entry name" value="PLP_StrS"/>
    <property type="match status" value="1"/>
</dbReference>
<protein>
    <submittedName>
        <fullName evidence="5">dTDP-4-amino-4,6-dideoxygalactose transaminase</fullName>
    </submittedName>
</protein>
<dbReference type="Gene3D" id="3.90.1150.10">
    <property type="entry name" value="Aspartate Aminotransferase, domain 1"/>
    <property type="match status" value="1"/>
</dbReference>
<sequence length="380" mass="41980">MKHKPHKIALSAPQLDANAIAEVTRAIEDNWITAGGPFVTEFENSLQKALGTKRDLVALNSGSSALHLALILAGVKAGDSVVCQTMTYVATANPIAYLGANPIFIDSEAETYNMCPEVLENTVESLMQKGDKPKAIIVVHSYGIPAKIKRIAQVTKKYQIALIEDAAEALGSKVGEQFCGLFGDYGILSFNGNKLITTGGGGALICKNTDDTTQARHLASQAKMNASGFEHDNVGYNYIMPGLNAALGIAQLKTLHERVATKRKIHQFYAAIFNEIDEVDLFEPFDKELYSNYWLNVIRFKESSLKSPEGLRIYFEKRAIESRFLWKPLHLQGIYTHQKYFGNATAEEFWKRSLCLPSGTGMTVDELDRIKDALIAYFSD</sequence>
<proteinExistence type="inferred from homology"/>
<evidence type="ECO:0000256" key="1">
    <source>
        <dbReference type="ARBA" id="ARBA00037999"/>
    </source>
</evidence>
<keyword evidence="3 4" id="KW-0663">Pyridoxal phosphate</keyword>
<dbReference type="InterPro" id="IPR015421">
    <property type="entry name" value="PyrdxlP-dep_Trfase_major"/>
</dbReference>
<evidence type="ECO:0000256" key="4">
    <source>
        <dbReference type="RuleBase" id="RU004508"/>
    </source>
</evidence>
<keyword evidence="6" id="KW-1185">Reference proteome</keyword>
<dbReference type="InterPro" id="IPR015424">
    <property type="entry name" value="PyrdxlP-dep_Trfase"/>
</dbReference>
<comment type="caution">
    <text evidence="5">The sequence shown here is derived from an EMBL/GenBank/DDBJ whole genome shotgun (WGS) entry which is preliminary data.</text>
</comment>
<dbReference type="InterPro" id="IPR000653">
    <property type="entry name" value="DegT/StrS_aminotransferase"/>
</dbReference>
<dbReference type="RefSeq" id="WP_128760283.1">
    <property type="nucleotide sequence ID" value="NZ_QOVI01000002.1"/>
</dbReference>
<feature type="active site" description="Proton acceptor" evidence="2">
    <location>
        <position position="194"/>
    </location>
</feature>
<accession>A0A4Q0NWU3</accession>
<evidence type="ECO:0000256" key="3">
    <source>
        <dbReference type="PIRSR" id="PIRSR000390-2"/>
    </source>
</evidence>
<dbReference type="Gene3D" id="3.40.640.10">
    <property type="entry name" value="Type I PLP-dependent aspartate aminotransferase-like (Major domain)"/>
    <property type="match status" value="1"/>
</dbReference>
<dbReference type="EMBL" id="QOVI01000002">
    <property type="protein sequence ID" value="RXG16610.1"/>
    <property type="molecule type" value="Genomic_DNA"/>
</dbReference>